<reference evidence="12 13" key="2">
    <citation type="submission" date="2018-11" db="EMBL/GenBank/DDBJ databases">
        <authorList>
            <consortium name="Pathogen Informatics"/>
        </authorList>
    </citation>
    <scope>NUCLEOTIDE SEQUENCE [LARGE SCALE GENOMIC DNA]</scope>
</reference>
<evidence type="ECO:0000259" key="9">
    <source>
        <dbReference type="PROSITE" id="PS50856"/>
    </source>
</evidence>
<dbReference type="OrthoDB" id="6051552at2759"/>
<comment type="caution">
    <text evidence="6">Lacks conserved residue(s) required for the propagation of feature annotation.</text>
</comment>
<dbReference type="AlphaFoldDB" id="A0A183IY52"/>
<dbReference type="Pfam" id="PF23263">
    <property type="entry name" value="C8-3_MUC4"/>
    <property type="match status" value="1"/>
</dbReference>
<keyword evidence="5 6" id="KW-1015">Disulfide bond</keyword>
<dbReference type="PROSITE" id="PS51233">
    <property type="entry name" value="VWFD"/>
    <property type="match status" value="1"/>
</dbReference>
<evidence type="ECO:0000259" key="11">
    <source>
        <dbReference type="PROSITE" id="PS51233"/>
    </source>
</evidence>
<evidence type="ECO:0000256" key="2">
    <source>
        <dbReference type="ARBA" id="ARBA00022692"/>
    </source>
</evidence>
<dbReference type="InterPro" id="IPR001846">
    <property type="entry name" value="VWF_type-D"/>
</dbReference>
<gene>
    <name evidence="12" type="ORF">SBAD_LOCUS8550</name>
</gene>
<evidence type="ECO:0000256" key="3">
    <source>
        <dbReference type="ARBA" id="ARBA00022989"/>
    </source>
</evidence>
<dbReference type="PANTHER" id="PTHR13802:SF52">
    <property type="entry name" value="MUCIN-4"/>
    <property type="match status" value="1"/>
</dbReference>
<evidence type="ECO:0000313" key="12">
    <source>
        <dbReference type="EMBL" id="VDP17842.1"/>
    </source>
</evidence>
<proteinExistence type="predicted"/>
<keyword evidence="13" id="KW-1185">Reference proteome</keyword>
<evidence type="ECO:0000313" key="14">
    <source>
        <dbReference type="WBParaSite" id="SBAD_0000886101-mRNA-1"/>
    </source>
</evidence>
<dbReference type="SMART" id="SM00723">
    <property type="entry name" value="AMOP"/>
    <property type="match status" value="1"/>
</dbReference>
<keyword evidence="6" id="KW-0768">Sushi</keyword>
<accession>A0A183IY52</accession>
<dbReference type="Proteomes" id="UP000270296">
    <property type="component" value="Unassembled WGS sequence"/>
</dbReference>
<evidence type="ECO:0000256" key="1">
    <source>
        <dbReference type="ARBA" id="ARBA00004370"/>
    </source>
</evidence>
<organism evidence="14">
    <name type="scientific">Soboliphyme baturini</name>
    <dbReference type="NCBI Taxonomy" id="241478"/>
    <lineage>
        <taxon>Eukaryota</taxon>
        <taxon>Metazoa</taxon>
        <taxon>Ecdysozoa</taxon>
        <taxon>Nematoda</taxon>
        <taxon>Enoplea</taxon>
        <taxon>Dorylaimia</taxon>
        <taxon>Dioctophymatida</taxon>
        <taxon>Dioctophymatoidea</taxon>
        <taxon>Soboliphymatidae</taxon>
        <taxon>Soboliphyme</taxon>
    </lineage>
</organism>
<evidence type="ECO:0000259" key="10">
    <source>
        <dbReference type="PROSITE" id="PS50923"/>
    </source>
</evidence>
<dbReference type="GO" id="GO:0016020">
    <property type="term" value="C:membrane"/>
    <property type="evidence" value="ECO:0007669"/>
    <property type="project" value="UniProtKB-SubCell"/>
</dbReference>
<feature type="domain" description="Sushi" evidence="10">
    <location>
        <begin position="747"/>
        <end position="806"/>
    </location>
</feature>
<evidence type="ECO:0000313" key="13">
    <source>
        <dbReference type="Proteomes" id="UP000270296"/>
    </source>
</evidence>
<dbReference type="InterPro" id="IPR056619">
    <property type="entry name" value="C8-3_MUC4"/>
</dbReference>
<keyword evidence="3 8" id="KW-1133">Transmembrane helix</keyword>
<evidence type="ECO:0000256" key="5">
    <source>
        <dbReference type="ARBA" id="ARBA00023157"/>
    </source>
</evidence>
<evidence type="ECO:0000256" key="8">
    <source>
        <dbReference type="SAM" id="Phobius"/>
    </source>
</evidence>
<dbReference type="PANTHER" id="PTHR13802">
    <property type="entry name" value="MUCIN 4-RELATED"/>
    <property type="match status" value="1"/>
</dbReference>
<keyword evidence="2 8" id="KW-0812">Transmembrane</keyword>
<feature type="domain" description="AMOP" evidence="9">
    <location>
        <begin position="299"/>
        <end position="462"/>
    </location>
</feature>
<feature type="transmembrane region" description="Helical" evidence="8">
    <location>
        <begin position="815"/>
        <end position="836"/>
    </location>
</feature>
<evidence type="ECO:0000256" key="7">
    <source>
        <dbReference type="SAM" id="MobiDB-lite"/>
    </source>
</evidence>
<protein>
    <submittedName>
        <fullName evidence="14">PA14 domain-containing protein</fullName>
    </submittedName>
</protein>
<dbReference type="WBParaSite" id="SBAD_0000886101-mRNA-1">
    <property type="protein sequence ID" value="SBAD_0000886101-mRNA-1"/>
    <property type="gene ID" value="SBAD_0000886101"/>
</dbReference>
<feature type="domain" description="VWFD" evidence="11">
    <location>
        <begin position="416"/>
        <end position="656"/>
    </location>
</feature>
<keyword evidence="4 8" id="KW-0472">Membrane</keyword>
<dbReference type="EMBL" id="UZAM01011718">
    <property type="protein sequence ID" value="VDP17842.1"/>
    <property type="molecule type" value="Genomic_DNA"/>
</dbReference>
<dbReference type="InterPro" id="IPR051495">
    <property type="entry name" value="Epithelial_Barrier/Signaling"/>
</dbReference>
<evidence type="ECO:0000256" key="4">
    <source>
        <dbReference type="ARBA" id="ARBA00023136"/>
    </source>
</evidence>
<name>A0A183IY52_9BILA</name>
<feature type="region of interest" description="Disordered" evidence="7">
    <location>
        <begin position="861"/>
        <end position="903"/>
    </location>
</feature>
<dbReference type="PROSITE" id="PS50923">
    <property type="entry name" value="SUSHI"/>
    <property type="match status" value="1"/>
</dbReference>
<reference evidence="14" key="1">
    <citation type="submission" date="2016-06" db="UniProtKB">
        <authorList>
            <consortium name="WormBaseParasite"/>
        </authorList>
    </citation>
    <scope>IDENTIFICATION</scope>
</reference>
<evidence type="ECO:0000256" key="6">
    <source>
        <dbReference type="PROSITE-ProRule" id="PRU00302"/>
    </source>
</evidence>
<dbReference type="InterPro" id="IPR000436">
    <property type="entry name" value="Sushi_SCR_CCP_dom"/>
</dbReference>
<dbReference type="PROSITE" id="PS50856">
    <property type="entry name" value="AMOP"/>
    <property type="match status" value="1"/>
</dbReference>
<dbReference type="SUPFAM" id="SSF57535">
    <property type="entry name" value="Complement control module/SCR domain"/>
    <property type="match status" value="1"/>
</dbReference>
<sequence length="903" mass="103478">MTTNPTGPESRSPGGEHVTYVTASTSSSYRRTAADIIEVGFNGGNGTGWYSLPWSADGNSYKLVQYGSTQVAGRWLARVDEEIEYGGCSNDSIGVLQLDKPQATMLGGFTLNVTGPCFRISDVLKMQIDETTVDCERVSLQNLNAQLSEILYSLARYVMPSLARRQVNLINDPAVPTNNWRSFNPDNLTLTWPAVNISVNPNQPVDITLWGYWEDVQGHSFEEIGSIARSTTNRGIFSFNPRTLSKSDMLRDAWTKYAGGLIQIRVSQDWMRDKGDGIYWSDMVPFGWYFRDVWQYQMGSNWATDMCINWFDYDGRRENFYMFLENENPCPCTLDQALLDVGRFVALMDCDINGDHRCYYTQGAQHCVVSTKNVWTGAGQVCCYDWEGWLMFSQDYEYNDQYLRFYSAGVPYRAHPYGYVYGEGHFITFDNVRYTFSGKGYYILTKFKTPSANAMVQIRMEQPPKTLWNTDVPATVVTGITAQDNESAVIEVYARKEFRRWRYKTDVYVDSTRVFFDTPWQKLQVFRGVTIRSRPRNMNMSELEIMFDTGLGLLVKESRGMLNVMVSIPPKYNETYAWRQRTEFGRMEPTAGVFGTGKCASHYHTVGLLGVYNNDPRDDLTTPDCNVINPPLSETDNRNLFYEFGQRWKLDGKQDSVLFNAIHRPIYNPHLFASLQYTPTFDPWQNNNMTFYESLIFSRDEVRVACKGSASCEFDYLTTGRREIAMDTLTSEMTFHDMKRRGEKLLISCGPLWKYSGVLKYPVGKNYLDGVRVNLFCKPEYFIHGDPQRVCVNGTWSPGWWAWCRWRTEENALKWFTGIVVALLIFAIIFGIFWYCNTLKKQKLKSRGRQFFIGRYIPEISKNGGSAKKPSSQQPTIPVVDHEPPKSGAYSGRGQARYSESTA</sequence>
<dbReference type="InterPro" id="IPR005533">
    <property type="entry name" value="AMOP_dom"/>
</dbReference>
<dbReference type="InterPro" id="IPR035976">
    <property type="entry name" value="Sushi/SCR/CCP_sf"/>
</dbReference>
<comment type="subcellular location">
    <subcellularLocation>
        <location evidence="1">Membrane</location>
    </subcellularLocation>
</comment>
<feature type="disulfide bond" evidence="6">
    <location>
        <begin position="777"/>
        <end position="804"/>
    </location>
</feature>
<dbReference type="Pfam" id="PF03782">
    <property type="entry name" value="AMOP"/>
    <property type="match status" value="1"/>
</dbReference>